<dbReference type="PANTHER" id="PTHR40547">
    <property type="entry name" value="SLL0298 PROTEIN"/>
    <property type="match status" value="1"/>
</dbReference>
<reference evidence="3 4" key="1">
    <citation type="submission" date="2014-11" db="EMBL/GenBank/DDBJ databases">
        <title>Genome of a novel goose pathogen.</title>
        <authorList>
            <person name="Hansen C.M."/>
            <person name="Hueffer K."/>
            <person name="Choi S.C."/>
        </authorList>
    </citation>
    <scope>NUCLEOTIDE SEQUENCE [LARGE SCALE GENOMIC DNA]</scope>
    <source>
        <strain evidence="3 4">KH1503</strain>
    </source>
</reference>
<dbReference type="OrthoDB" id="5296274at2"/>
<gene>
    <name evidence="3" type="ORF">PL75_01325</name>
</gene>
<protein>
    <recommendedName>
        <fullName evidence="2">DUF2062 domain-containing protein</fullName>
    </recommendedName>
</protein>
<evidence type="ECO:0000259" key="2">
    <source>
        <dbReference type="Pfam" id="PF09835"/>
    </source>
</evidence>
<evidence type="ECO:0000313" key="3">
    <source>
        <dbReference type="EMBL" id="KLT73619.1"/>
    </source>
</evidence>
<evidence type="ECO:0000313" key="4">
    <source>
        <dbReference type="Proteomes" id="UP000036027"/>
    </source>
</evidence>
<sequence length="182" mass="20757">MTIPNHRKKLSQKLPHRDEIFASRWAKPFAPMFDKPYFWTLNRRQAAVSVAVGLFCGLMPGPTQMLSALMVAYFLRTNLPVALFTTLYTNPLTYMPLYYAAYRIGASILGKDSSESLEFPSLDNNNFIIESWNWLLGAGKPLLVGVPTLGITLAIIGYIGVLWIWRLRTTHKWHKRRGKNAK</sequence>
<dbReference type="PANTHER" id="PTHR40547:SF1">
    <property type="entry name" value="SLL0298 PROTEIN"/>
    <property type="match status" value="1"/>
</dbReference>
<feature type="domain" description="DUF2062" evidence="2">
    <location>
        <begin position="27"/>
        <end position="174"/>
    </location>
</feature>
<dbReference type="STRING" id="1470200.PL75_01325"/>
<accession>A0A0J0YU34</accession>
<dbReference type="InterPro" id="IPR018639">
    <property type="entry name" value="DUF2062"/>
</dbReference>
<organism evidence="3 4">
    <name type="scientific">Neisseria arctica</name>
    <dbReference type="NCBI Taxonomy" id="1470200"/>
    <lineage>
        <taxon>Bacteria</taxon>
        <taxon>Pseudomonadati</taxon>
        <taxon>Pseudomonadota</taxon>
        <taxon>Betaproteobacteria</taxon>
        <taxon>Neisseriales</taxon>
        <taxon>Neisseriaceae</taxon>
        <taxon>Neisseria</taxon>
    </lineage>
</organism>
<comment type="caution">
    <text evidence="3">The sequence shown here is derived from an EMBL/GenBank/DDBJ whole genome shotgun (WGS) entry which is preliminary data.</text>
</comment>
<name>A0A0J0YU34_9NEIS</name>
<dbReference type="Pfam" id="PF09835">
    <property type="entry name" value="DUF2062"/>
    <property type="match status" value="1"/>
</dbReference>
<dbReference type="PATRIC" id="fig|1470200.3.peg.1059"/>
<evidence type="ECO:0000256" key="1">
    <source>
        <dbReference type="SAM" id="Phobius"/>
    </source>
</evidence>
<keyword evidence="4" id="KW-1185">Reference proteome</keyword>
<dbReference type="Proteomes" id="UP000036027">
    <property type="component" value="Unassembled WGS sequence"/>
</dbReference>
<dbReference type="EMBL" id="JTDO01000002">
    <property type="protein sequence ID" value="KLT73619.1"/>
    <property type="molecule type" value="Genomic_DNA"/>
</dbReference>
<keyword evidence="1" id="KW-0472">Membrane</keyword>
<feature type="transmembrane region" description="Helical" evidence="1">
    <location>
        <begin position="142"/>
        <end position="165"/>
    </location>
</feature>
<keyword evidence="1" id="KW-0812">Transmembrane</keyword>
<keyword evidence="1" id="KW-1133">Transmembrane helix</keyword>
<proteinExistence type="predicted"/>
<feature type="transmembrane region" description="Helical" evidence="1">
    <location>
        <begin position="46"/>
        <end position="75"/>
    </location>
</feature>
<dbReference type="AlphaFoldDB" id="A0A0J0YU34"/>